<dbReference type="GeneID" id="54561203"/>
<proteinExistence type="predicted"/>
<protein>
    <recommendedName>
        <fullName evidence="4">Cyanovirin-N domain-containing protein</fullName>
    </recommendedName>
</protein>
<dbReference type="Proteomes" id="UP000799537">
    <property type="component" value="Unassembled WGS sequence"/>
</dbReference>
<keyword evidence="1" id="KW-0732">Signal</keyword>
<gene>
    <name evidence="2" type="ORF">M409DRAFT_26036</name>
</gene>
<feature type="chain" id="PRO_5025434641" description="Cyanovirin-N domain-containing protein" evidence="1">
    <location>
        <begin position="20"/>
        <end position="155"/>
    </location>
</feature>
<evidence type="ECO:0000256" key="1">
    <source>
        <dbReference type="SAM" id="SignalP"/>
    </source>
</evidence>
<sequence>MISIAQLALALAAPAAINGLVFKAVSHCSNSLNPVGGGSAPTFCDPPFLVGFADDGTQLSFNGGKMKVGLTPSAGGCYSTNGDYNGAAFGVDSSDGHYGGGLINFESCSFGKGVSTDGCKANVNGKVGPKSTKTNCNDCSGDGFFTYCECCAVTY</sequence>
<keyword evidence="3" id="KW-1185">Reference proteome</keyword>
<dbReference type="EMBL" id="ML993608">
    <property type="protein sequence ID" value="KAF2163422.1"/>
    <property type="molecule type" value="Genomic_DNA"/>
</dbReference>
<reference evidence="2" key="1">
    <citation type="journal article" date="2020" name="Stud. Mycol.">
        <title>101 Dothideomycetes genomes: a test case for predicting lifestyles and emergence of pathogens.</title>
        <authorList>
            <person name="Haridas S."/>
            <person name="Albert R."/>
            <person name="Binder M."/>
            <person name="Bloem J."/>
            <person name="Labutti K."/>
            <person name="Salamov A."/>
            <person name="Andreopoulos B."/>
            <person name="Baker S."/>
            <person name="Barry K."/>
            <person name="Bills G."/>
            <person name="Bluhm B."/>
            <person name="Cannon C."/>
            <person name="Castanera R."/>
            <person name="Culley D."/>
            <person name="Daum C."/>
            <person name="Ezra D."/>
            <person name="Gonzalez J."/>
            <person name="Henrissat B."/>
            <person name="Kuo A."/>
            <person name="Liang C."/>
            <person name="Lipzen A."/>
            <person name="Lutzoni F."/>
            <person name="Magnuson J."/>
            <person name="Mondo S."/>
            <person name="Nolan M."/>
            <person name="Ohm R."/>
            <person name="Pangilinan J."/>
            <person name="Park H.-J."/>
            <person name="Ramirez L."/>
            <person name="Alfaro M."/>
            <person name="Sun H."/>
            <person name="Tritt A."/>
            <person name="Yoshinaga Y."/>
            <person name="Zwiers L.-H."/>
            <person name="Turgeon B."/>
            <person name="Goodwin S."/>
            <person name="Spatafora J."/>
            <person name="Crous P."/>
            <person name="Grigoriev I."/>
        </authorList>
    </citation>
    <scope>NUCLEOTIDE SEQUENCE</scope>
    <source>
        <strain evidence="2">ATCC 36951</strain>
    </source>
</reference>
<evidence type="ECO:0000313" key="2">
    <source>
        <dbReference type="EMBL" id="KAF2163422.1"/>
    </source>
</evidence>
<feature type="signal peptide" evidence="1">
    <location>
        <begin position="1"/>
        <end position="19"/>
    </location>
</feature>
<dbReference type="AlphaFoldDB" id="A0A6A6CBY1"/>
<organism evidence="2 3">
    <name type="scientific">Zasmidium cellare ATCC 36951</name>
    <dbReference type="NCBI Taxonomy" id="1080233"/>
    <lineage>
        <taxon>Eukaryota</taxon>
        <taxon>Fungi</taxon>
        <taxon>Dikarya</taxon>
        <taxon>Ascomycota</taxon>
        <taxon>Pezizomycotina</taxon>
        <taxon>Dothideomycetes</taxon>
        <taxon>Dothideomycetidae</taxon>
        <taxon>Mycosphaerellales</taxon>
        <taxon>Mycosphaerellaceae</taxon>
        <taxon>Zasmidium</taxon>
    </lineage>
</organism>
<accession>A0A6A6CBY1</accession>
<evidence type="ECO:0008006" key="4">
    <source>
        <dbReference type="Google" id="ProtNLM"/>
    </source>
</evidence>
<name>A0A6A6CBY1_ZASCE</name>
<dbReference type="RefSeq" id="XP_033664311.1">
    <property type="nucleotide sequence ID" value="XM_033807931.1"/>
</dbReference>
<evidence type="ECO:0000313" key="3">
    <source>
        <dbReference type="Proteomes" id="UP000799537"/>
    </source>
</evidence>